<dbReference type="PRINTS" id="PR00069">
    <property type="entry name" value="ALDKETRDTASE"/>
</dbReference>
<dbReference type="GO" id="GO:0016491">
    <property type="term" value="F:oxidoreductase activity"/>
    <property type="evidence" value="ECO:0007669"/>
    <property type="project" value="InterPro"/>
</dbReference>
<proteinExistence type="predicted"/>
<dbReference type="Pfam" id="PF00248">
    <property type="entry name" value="Aldo_ket_red"/>
    <property type="match status" value="1"/>
</dbReference>
<dbReference type="InterPro" id="IPR023210">
    <property type="entry name" value="NADP_OxRdtase_dom"/>
</dbReference>
<evidence type="ECO:0000313" key="3">
    <source>
        <dbReference type="Proteomes" id="UP000053424"/>
    </source>
</evidence>
<dbReference type="HOGENOM" id="CLU_1332067_0_0_1"/>
<evidence type="ECO:0000259" key="1">
    <source>
        <dbReference type="Pfam" id="PF00248"/>
    </source>
</evidence>
<evidence type="ECO:0000313" key="2">
    <source>
        <dbReference type="EMBL" id="KIM45209.1"/>
    </source>
</evidence>
<name>A0A0C3CM76_HEBCY</name>
<keyword evidence="3" id="KW-1185">Reference proteome</keyword>
<dbReference type="STRING" id="686832.A0A0C3CM76"/>
<dbReference type="AlphaFoldDB" id="A0A0C3CM76"/>
<dbReference type="SUPFAM" id="SSF51430">
    <property type="entry name" value="NAD(P)-linked oxidoreductase"/>
    <property type="match status" value="1"/>
</dbReference>
<dbReference type="Proteomes" id="UP000053424">
    <property type="component" value="Unassembled WGS sequence"/>
</dbReference>
<reference evidence="2 3" key="1">
    <citation type="submission" date="2014-04" db="EMBL/GenBank/DDBJ databases">
        <authorList>
            <consortium name="DOE Joint Genome Institute"/>
            <person name="Kuo A."/>
            <person name="Gay G."/>
            <person name="Dore J."/>
            <person name="Kohler A."/>
            <person name="Nagy L.G."/>
            <person name="Floudas D."/>
            <person name="Copeland A."/>
            <person name="Barry K.W."/>
            <person name="Cichocki N."/>
            <person name="Veneault-Fourrey C."/>
            <person name="LaButti K."/>
            <person name="Lindquist E.A."/>
            <person name="Lipzen A."/>
            <person name="Lundell T."/>
            <person name="Morin E."/>
            <person name="Murat C."/>
            <person name="Sun H."/>
            <person name="Tunlid A."/>
            <person name="Henrissat B."/>
            <person name="Grigoriev I.V."/>
            <person name="Hibbett D.S."/>
            <person name="Martin F."/>
            <person name="Nordberg H.P."/>
            <person name="Cantor M.N."/>
            <person name="Hua S.X."/>
        </authorList>
    </citation>
    <scope>NUCLEOTIDE SEQUENCE [LARGE SCALE GENOMIC DNA]</scope>
    <source>
        <strain evidence="3">h7</strain>
    </source>
</reference>
<dbReference type="InterPro" id="IPR036812">
    <property type="entry name" value="NAD(P)_OxRdtase_dom_sf"/>
</dbReference>
<sequence>MALTIDSTVTLSSGHKMSRLGFGAFENSDVRPMLEAFKVGYRHVDSAQWYGNEAQVADAVRESGLDRGDVFVPTKCISETHGYESTKKGIDDFLAKMKFDYVDLFLIHDPLSGMERRLARHFRSPKLLERLDLSVASILSKKKIVEYCKDEYCKDNDIVVEANCPIISGKMDHPVIQEVAAKYNATLLRSGAVGHSEKASFVRKQH</sequence>
<dbReference type="EMBL" id="KN831772">
    <property type="protein sequence ID" value="KIM45209.1"/>
    <property type="molecule type" value="Genomic_DNA"/>
</dbReference>
<dbReference type="PANTHER" id="PTHR43827">
    <property type="entry name" value="2,5-DIKETO-D-GLUCONIC ACID REDUCTASE"/>
    <property type="match status" value="1"/>
</dbReference>
<feature type="domain" description="NADP-dependent oxidoreductase" evidence="1">
    <location>
        <begin position="31"/>
        <end position="110"/>
    </location>
</feature>
<protein>
    <recommendedName>
        <fullName evidence="1">NADP-dependent oxidoreductase domain-containing protein</fullName>
    </recommendedName>
</protein>
<dbReference type="InterPro" id="IPR020471">
    <property type="entry name" value="AKR"/>
</dbReference>
<accession>A0A0C3CM76</accession>
<reference evidence="3" key="2">
    <citation type="submission" date="2015-01" db="EMBL/GenBank/DDBJ databases">
        <title>Evolutionary Origins and Diversification of the Mycorrhizal Mutualists.</title>
        <authorList>
            <consortium name="DOE Joint Genome Institute"/>
            <consortium name="Mycorrhizal Genomics Consortium"/>
            <person name="Kohler A."/>
            <person name="Kuo A."/>
            <person name="Nagy L.G."/>
            <person name="Floudas D."/>
            <person name="Copeland A."/>
            <person name="Barry K.W."/>
            <person name="Cichocki N."/>
            <person name="Veneault-Fourrey C."/>
            <person name="LaButti K."/>
            <person name="Lindquist E.A."/>
            <person name="Lipzen A."/>
            <person name="Lundell T."/>
            <person name="Morin E."/>
            <person name="Murat C."/>
            <person name="Riley R."/>
            <person name="Ohm R."/>
            <person name="Sun H."/>
            <person name="Tunlid A."/>
            <person name="Henrissat B."/>
            <person name="Grigoriev I.V."/>
            <person name="Hibbett D.S."/>
            <person name="Martin F."/>
        </authorList>
    </citation>
    <scope>NUCLEOTIDE SEQUENCE [LARGE SCALE GENOMIC DNA]</scope>
    <source>
        <strain evidence="3">h7</strain>
    </source>
</reference>
<dbReference type="PANTHER" id="PTHR43827:SF13">
    <property type="entry name" value="ALDO_KETO REDUCTASE FAMILY PROTEIN"/>
    <property type="match status" value="1"/>
</dbReference>
<dbReference type="OrthoDB" id="416253at2759"/>
<organism evidence="2 3">
    <name type="scientific">Hebeloma cylindrosporum</name>
    <dbReference type="NCBI Taxonomy" id="76867"/>
    <lineage>
        <taxon>Eukaryota</taxon>
        <taxon>Fungi</taxon>
        <taxon>Dikarya</taxon>
        <taxon>Basidiomycota</taxon>
        <taxon>Agaricomycotina</taxon>
        <taxon>Agaricomycetes</taxon>
        <taxon>Agaricomycetidae</taxon>
        <taxon>Agaricales</taxon>
        <taxon>Agaricineae</taxon>
        <taxon>Hymenogastraceae</taxon>
        <taxon>Hebeloma</taxon>
    </lineage>
</organism>
<gene>
    <name evidence="2" type="ORF">M413DRAFT_8500</name>
</gene>
<dbReference type="Gene3D" id="3.20.20.100">
    <property type="entry name" value="NADP-dependent oxidoreductase domain"/>
    <property type="match status" value="1"/>
</dbReference>